<comment type="caution">
    <text evidence="1">The sequence shown here is derived from an EMBL/GenBank/DDBJ whole genome shotgun (WGS) entry which is preliminary data.</text>
</comment>
<accession>A0AB34T735</accession>
<dbReference type="AlphaFoldDB" id="A0AB34T735"/>
<name>A0AB34T735_9BIFI</name>
<organism evidence="1 2">
    <name type="scientific">Bifidobacterium animalis subsp. animalis MCC 0483</name>
    <dbReference type="NCBI Taxonomy" id="1365955"/>
    <lineage>
        <taxon>Bacteria</taxon>
        <taxon>Bacillati</taxon>
        <taxon>Actinomycetota</taxon>
        <taxon>Actinomycetes</taxon>
        <taxon>Bifidobacteriales</taxon>
        <taxon>Bifidobacteriaceae</taxon>
        <taxon>Bifidobacterium</taxon>
    </lineage>
</organism>
<dbReference type="Proteomes" id="UP000037239">
    <property type="component" value="Unassembled WGS sequence"/>
</dbReference>
<reference evidence="1 2" key="1">
    <citation type="journal article" date="2015" name="Int J Genomics">
        <title>Comparative Genomics Revealed Genetic Diversity and Species/Strain-Level Differences in Carbohydrate Metabolism of Three Probiotic Bifidobacterial Species.</title>
        <authorList>
            <person name="Odamaki T."/>
            <person name="Horigome A."/>
            <person name="Sugahara H."/>
            <person name="Hashikura N."/>
            <person name="Minami J."/>
            <person name="Xiao J.Z."/>
            <person name="Abe F."/>
        </authorList>
    </citation>
    <scope>NUCLEOTIDE SEQUENCE [LARGE SCALE GENOMIC DNA]</scope>
    <source>
        <strain evidence="1 2">MCC 0483</strain>
    </source>
</reference>
<dbReference type="EMBL" id="AWFK01000020">
    <property type="protein sequence ID" value="KOA47935.1"/>
    <property type="molecule type" value="Genomic_DNA"/>
</dbReference>
<protein>
    <submittedName>
        <fullName evidence="1">Uncharacterized protein</fullName>
    </submittedName>
</protein>
<evidence type="ECO:0000313" key="1">
    <source>
        <dbReference type="EMBL" id="KOA47935.1"/>
    </source>
</evidence>
<sequence length="41" mass="5006">MPNSNHFLRIRLFMDFMFVEQESAQQGRTSWHRDSSETFLQ</sequence>
<gene>
    <name evidence="1" type="ORF">BAAM0483_09065</name>
</gene>
<evidence type="ECO:0000313" key="2">
    <source>
        <dbReference type="Proteomes" id="UP000037239"/>
    </source>
</evidence>
<proteinExistence type="predicted"/>